<accession>A0A7I8DMC7</accession>
<name>A0A7I8DMC7_9FIRM</name>
<dbReference type="Pfam" id="PF19700">
    <property type="entry name" value="DUF6198"/>
    <property type="match status" value="1"/>
</dbReference>
<feature type="transmembrane region" description="Helical" evidence="1">
    <location>
        <begin position="76"/>
        <end position="92"/>
    </location>
</feature>
<reference evidence="2 3" key="1">
    <citation type="submission" date="2020-08" db="EMBL/GenBank/DDBJ databases">
        <title>Draft genome sequencing of an Anaerocolumna strain isolated from anoxic soil subjected to BSD treatment.</title>
        <authorList>
            <person name="Uek A."/>
            <person name="Tonouchi A."/>
        </authorList>
    </citation>
    <scope>NUCLEOTIDE SEQUENCE [LARGE SCALE GENOMIC DNA]</scope>
    <source>
        <strain evidence="2 3">CTTW</strain>
    </source>
</reference>
<dbReference type="InterPro" id="IPR038750">
    <property type="entry name" value="YczE/YyaS-like"/>
</dbReference>
<dbReference type="EMBL" id="AP023368">
    <property type="protein sequence ID" value="BCJ99593.1"/>
    <property type="molecule type" value="Genomic_DNA"/>
</dbReference>
<sequence length="221" mass="24800">MKWVNLKVVKRIGLMMIGIVGMGVFLSFLIEVNYGTDTCSFMNLALSERFRISFGTCMVLANILFFIPEILLKPKLINIGTIMNMVLIGYISDYCRVLWSRFLPQTLFTLQPYRTITFLIALFPFLVSVALYMNADMGLAPYDAIPTIISLRTHLPYTVIRILWDFSAILIGVLAGKHLSVATVVMALSIGPSVTFIGNFMKYISRKEPKQNSTGFNTSNG</sequence>
<organism evidence="2 3">
    <name type="scientific">Anaerocolumna chitinilytica</name>
    <dbReference type="NCBI Taxonomy" id="1727145"/>
    <lineage>
        <taxon>Bacteria</taxon>
        <taxon>Bacillati</taxon>
        <taxon>Bacillota</taxon>
        <taxon>Clostridia</taxon>
        <taxon>Lachnospirales</taxon>
        <taxon>Lachnospiraceae</taxon>
        <taxon>Anaerocolumna</taxon>
    </lineage>
</organism>
<feature type="transmembrane region" description="Helical" evidence="1">
    <location>
        <begin position="12"/>
        <end position="30"/>
    </location>
</feature>
<dbReference type="KEGG" id="acht:bsdcttw_26340"/>
<evidence type="ECO:0000313" key="3">
    <source>
        <dbReference type="Proteomes" id="UP000515703"/>
    </source>
</evidence>
<keyword evidence="1" id="KW-0472">Membrane</keyword>
<dbReference type="AlphaFoldDB" id="A0A7I8DMC7"/>
<protein>
    <submittedName>
        <fullName evidence="2">Uncharacterized protein</fullName>
    </submittedName>
</protein>
<proteinExistence type="predicted"/>
<evidence type="ECO:0000256" key="1">
    <source>
        <dbReference type="SAM" id="Phobius"/>
    </source>
</evidence>
<keyword evidence="1" id="KW-0812">Transmembrane</keyword>
<evidence type="ECO:0000313" key="2">
    <source>
        <dbReference type="EMBL" id="BCJ99593.1"/>
    </source>
</evidence>
<feature type="transmembrane region" description="Helical" evidence="1">
    <location>
        <begin position="154"/>
        <end position="175"/>
    </location>
</feature>
<dbReference type="Proteomes" id="UP000515703">
    <property type="component" value="Chromosome"/>
</dbReference>
<dbReference type="PANTHER" id="PTHR40078">
    <property type="entry name" value="INTEGRAL MEMBRANE PROTEIN-RELATED"/>
    <property type="match status" value="1"/>
</dbReference>
<feature type="transmembrane region" description="Helical" evidence="1">
    <location>
        <begin position="112"/>
        <end position="133"/>
    </location>
</feature>
<keyword evidence="1" id="KW-1133">Transmembrane helix</keyword>
<keyword evidence="3" id="KW-1185">Reference proteome</keyword>
<reference evidence="2 3" key="2">
    <citation type="submission" date="2020-08" db="EMBL/GenBank/DDBJ databases">
        <authorList>
            <person name="Ueki A."/>
            <person name="Tonouchi A."/>
        </authorList>
    </citation>
    <scope>NUCLEOTIDE SEQUENCE [LARGE SCALE GENOMIC DNA]</scope>
    <source>
        <strain evidence="2 3">CTTW</strain>
    </source>
</reference>
<dbReference type="RefSeq" id="WP_185255346.1">
    <property type="nucleotide sequence ID" value="NZ_AP023368.1"/>
</dbReference>
<feature type="transmembrane region" description="Helical" evidence="1">
    <location>
        <begin position="181"/>
        <end position="201"/>
    </location>
</feature>
<feature type="transmembrane region" description="Helical" evidence="1">
    <location>
        <begin position="50"/>
        <end position="67"/>
    </location>
</feature>
<dbReference type="PANTHER" id="PTHR40078:SF1">
    <property type="entry name" value="INTEGRAL MEMBRANE PROTEIN"/>
    <property type="match status" value="1"/>
</dbReference>
<gene>
    <name evidence="2" type="ORF">bsdcttw_26340</name>
</gene>